<dbReference type="EMBL" id="BART01030888">
    <property type="protein sequence ID" value="GAH08371.1"/>
    <property type="molecule type" value="Genomic_DNA"/>
</dbReference>
<dbReference type="AlphaFoldDB" id="X1CJ36"/>
<organism evidence="1">
    <name type="scientific">marine sediment metagenome</name>
    <dbReference type="NCBI Taxonomy" id="412755"/>
    <lineage>
        <taxon>unclassified sequences</taxon>
        <taxon>metagenomes</taxon>
        <taxon>ecological metagenomes</taxon>
    </lineage>
</organism>
<name>X1CJ36_9ZZZZ</name>
<proteinExistence type="predicted"/>
<sequence>MSEEEVKHEAVEILLKHLTPAKFVRLLATWQVGKGDYLKIREQLFAEETVETLSEKVEAYQRDKEDK</sequence>
<protein>
    <submittedName>
        <fullName evidence="1">Uncharacterized protein</fullName>
    </submittedName>
</protein>
<evidence type="ECO:0000313" key="1">
    <source>
        <dbReference type="EMBL" id="GAH08371.1"/>
    </source>
</evidence>
<comment type="caution">
    <text evidence="1">The sequence shown here is derived from an EMBL/GenBank/DDBJ whole genome shotgun (WGS) entry which is preliminary data.</text>
</comment>
<accession>X1CJ36</accession>
<reference evidence="1" key="1">
    <citation type="journal article" date="2014" name="Front. Microbiol.">
        <title>High frequency of phylogenetically diverse reductive dehalogenase-homologous genes in deep subseafloor sedimentary metagenomes.</title>
        <authorList>
            <person name="Kawai M."/>
            <person name="Futagami T."/>
            <person name="Toyoda A."/>
            <person name="Takaki Y."/>
            <person name="Nishi S."/>
            <person name="Hori S."/>
            <person name="Arai W."/>
            <person name="Tsubouchi T."/>
            <person name="Morono Y."/>
            <person name="Uchiyama I."/>
            <person name="Ito T."/>
            <person name="Fujiyama A."/>
            <person name="Inagaki F."/>
            <person name="Takami H."/>
        </authorList>
    </citation>
    <scope>NUCLEOTIDE SEQUENCE</scope>
    <source>
        <strain evidence="1">Expedition CK06-06</strain>
    </source>
</reference>
<gene>
    <name evidence="1" type="ORF">S01H4_53794</name>
</gene>